<dbReference type="AlphaFoldDB" id="A0A7J5JSB8"/>
<reference evidence="8 9" key="1">
    <citation type="journal article" date="2019" name="Nat. Med.">
        <title>A library of human gut bacterial isolates paired with longitudinal multiomics data enables mechanistic microbiome research.</title>
        <authorList>
            <person name="Poyet M."/>
            <person name="Groussin M."/>
            <person name="Gibbons S.M."/>
            <person name="Avila-Pacheco J."/>
            <person name="Jiang X."/>
            <person name="Kearney S.M."/>
            <person name="Perrotta A.R."/>
            <person name="Berdy B."/>
            <person name="Zhao S."/>
            <person name="Lieberman T.D."/>
            <person name="Swanson P.K."/>
            <person name="Smith M."/>
            <person name="Roesemann S."/>
            <person name="Alexander J.E."/>
            <person name="Rich S.A."/>
            <person name="Livny J."/>
            <person name="Vlamakis H."/>
            <person name="Clish C."/>
            <person name="Bullock K."/>
            <person name="Deik A."/>
            <person name="Scott J."/>
            <person name="Pierce K.A."/>
            <person name="Xavier R.J."/>
            <person name="Alm E.J."/>
        </authorList>
    </citation>
    <scope>NUCLEOTIDE SEQUENCE [LARGE SCALE GENOMIC DNA]</scope>
    <source>
        <strain evidence="8 9">BIOML-A165</strain>
    </source>
</reference>
<dbReference type="GO" id="GO:0051539">
    <property type="term" value="F:4 iron, 4 sulfur cluster binding"/>
    <property type="evidence" value="ECO:0007669"/>
    <property type="project" value="UniProtKB-KW"/>
</dbReference>
<proteinExistence type="predicted"/>
<feature type="domain" description="Radical SAM core" evidence="7">
    <location>
        <begin position="17"/>
        <end position="258"/>
    </location>
</feature>
<dbReference type="SFLD" id="SFLDG01384">
    <property type="entry name" value="thioether_bond_formation_requi"/>
    <property type="match status" value="1"/>
</dbReference>
<dbReference type="SFLD" id="SFLDS00029">
    <property type="entry name" value="Radical_SAM"/>
    <property type="match status" value="1"/>
</dbReference>
<evidence type="ECO:0000259" key="7">
    <source>
        <dbReference type="PROSITE" id="PS51918"/>
    </source>
</evidence>
<evidence type="ECO:0000256" key="6">
    <source>
        <dbReference type="ARBA" id="ARBA00023014"/>
    </source>
</evidence>
<dbReference type="Gene3D" id="3.20.20.70">
    <property type="entry name" value="Aldolase class I"/>
    <property type="match status" value="1"/>
</dbReference>
<evidence type="ECO:0000256" key="5">
    <source>
        <dbReference type="ARBA" id="ARBA00023004"/>
    </source>
</evidence>
<dbReference type="InterPro" id="IPR000385">
    <property type="entry name" value="MoaA_NifB_PqqE_Fe-S-bd_CS"/>
</dbReference>
<dbReference type="PROSITE" id="PS01305">
    <property type="entry name" value="MOAA_NIFB_PQQE"/>
    <property type="match status" value="1"/>
</dbReference>
<dbReference type="InterPro" id="IPR058240">
    <property type="entry name" value="rSAM_sf"/>
</dbReference>
<keyword evidence="4" id="KW-0479">Metal-binding</keyword>
<dbReference type="Pfam" id="PF04055">
    <property type="entry name" value="Radical_SAM"/>
    <property type="match status" value="1"/>
</dbReference>
<protein>
    <submittedName>
        <fullName evidence="8">Radical SAM peptide maturase</fullName>
    </submittedName>
</protein>
<evidence type="ECO:0000256" key="3">
    <source>
        <dbReference type="ARBA" id="ARBA00022691"/>
    </source>
</evidence>
<comment type="caution">
    <text evidence="8">The sequence shown here is derived from an EMBL/GenBank/DDBJ whole genome shotgun (WGS) entry which is preliminary data.</text>
</comment>
<evidence type="ECO:0000256" key="4">
    <source>
        <dbReference type="ARBA" id="ARBA00022723"/>
    </source>
</evidence>
<dbReference type="CDD" id="cd01335">
    <property type="entry name" value="Radical_SAM"/>
    <property type="match status" value="1"/>
</dbReference>
<dbReference type="NCBIfam" id="TIGR04148">
    <property type="entry name" value="GG_samocin_CFB"/>
    <property type="match status" value="1"/>
</dbReference>
<evidence type="ECO:0000256" key="1">
    <source>
        <dbReference type="ARBA" id="ARBA00001966"/>
    </source>
</evidence>
<evidence type="ECO:0000313" key="9">
    <source>
        <dbReference type="Proteomes" id="UP000460317"/>
    </source>
</evidence>
<keyword evidence="3" id="KW-0949">S-adenosyl-L-methionine</keyword>
<dbReference type="PROSITE" id="PS51918">
    <property type="entry name" value="RADICAL_SAM"/>
    <property type="match status" value="1"/>
</dbReference>
<dbReference type="InterPro" id="IPR013785">
    <property type="entry name" value="Aldolase_TIM"/>
</dbReference>
<dbReference type="SFLD" id="SFLDG01067">
    <property type="entry name" value="SPASM/twitch_domain_containing"/>
    <property type="match status" value="1"/>
</dbReference>
<gene>
    <name evidence="8" type="ORF">GAN93_05630</name>
</gene>
<accession>A0A7J5JSB8</accession>
<keyword evidence="6" id="KW-0411">Iron-sulfur</keyword>
<name>A0A7J5JSB8_BACT4</name>
<evidence type="ECO:0000256" key="2">
    <source>
        <dbReference type="ARBA" id="ARBA00022485"/>
    </source>
</evidence>
<dbReference type="SUPFAM" id="SSF102114">
    <property type="entry name" value="Radical SAM enzymes"/>
    <property type="match status" value="1"/>
</dbReference>
<keyword evidence="2" id="KW-0004">4Fe-4S</keyword>
<dbReference type="InterPro" id="IPR023867">
    <property type="entry name" value="Sulphatase_maturase_rSAM"/>
</dbReference>
<dbReference type="PANTHER" id="PTHR43273:SF8">
    <property type="entry name" value="RADICAL SAM DOMAIN PROTEIN"/>
    <property type="match status" value="1"/>
</dbReference>
<sequence>MMKEYRKISHLDIEYSLANLKQLVFEVTDACNLRCKYCAYADLYEGYDQRENLKLPFQKAKLIIDYLYEYWEKRYCIEVNDPITIGFYGGEPLLNVPFIQQVINYIESLNPIGKKFHYNMTTNAILLDRYMDFLAENEFRLLISLDGDEKGQSYRVDTKGKNSFDKVLANIQLLRSKYPSYFEHYVMFNSVLHNRNEVESTYRFIKDKFGKEPMISPLNNSGVRKDKLQEFYQAYQNVATSIQKANNCEALKNELFIKSPETGALVNYIYHHTGNVFNDYNDLLLGREGSSFPPSGTCIPFSKKMFITVKGRILQCEKIDHEFALGQITNKKVELNLEQAARQHNKYTFRYMNQCKTCAAKQLCTQCVYQIDDIHDKTSKCYSYYSATQHEKQKEYYMDHLDKHPELYNRILKEVVVRG</sequence>
<evidence type="ECO:0000313" key="8">
    <source>
        <dbReference type="EMBL" id="KAB4454327.1"/>
    </source>
</evidence>
<dbReference type="GO" id="GO:0016491">
    <property type="term" value="F:oxidoreductase activity"/>
    <property type="evidence" value="ECO:0007669"/>
    <property type="project" value="InterPro"/>
</dbReference>
<dbReference type="SFLD" id="SFLDG01386">
    <property type="entry name" value="main_SPASM_domain-containing"/>
    <property type="match status" value="1"/>
</dbReference>
<dbReference type="EMBL" id="WCSB01000003">
    <property type="protein sequence ID" value="KAB4454327.1"/>
    <property type="molecule type" value="Genomic_DNA"/>
</dbReference>
<dbReference type="InterPro" id="IPR007197">
    <property type="entry name" value="rSAM"/>
</dbReference>
<keyword evidence="5" id="KW-0408">Iron</keyword>
<comment type="cofactor">
    <cofactor evidence="1">
        <name>[4Fe-4S] cluster</name>
        <dbReference type="ChEBI" id="CHEBI:49883"/>
    </cofactor>
</comment>
<dbReference type="PANTHER" id="PTHR43273">
    <property type="entry name" value="ANAEROBIC SULFATASE-MATURATING ENZYME HOMOLOG ASLB-RELATED"/>
    <property type="match status" value="1"/>
</dbReference>
<organism evidence="8 9">
    <name type="scientific">Bacteroides thetaiotaomicron</name>
    <dbReference type="NCBI Taxonomy" id="818"/>
    <lineage>
        <taxon>Bacteria</taxon>
        <taxon>Pseudomonadati</taxon>
        <taxon>Bacteroidota</taxon>
        <taxon>Bacteroidia</taxon>
        <taxon>Bacteroidales</taxon>
        <taxon>Bacteroidaceae</taxon>
        <taxon>Bacteroides</taxon>
    </lineage>
</organism>
<dbReference type="Proteomes" id="UP000460317">
    <property type="component" value="Unassembled WGS sequence"/>
</dbReference>
<dbReference type="GO" id="GO:0046872">
    <property type="term" value="F:metal ion binding"/>
    <property type="evidence" value="ECO:0007669"/>
    <property type="project" value="UniProtKB-KW"/>
</dbReference>
<dbReference type="InterPro" id="IPR026407">
    <property type="entry name" value="SAM_GG-Bacter"/>
</dbReference>